<feature type="compositionally biased region" description="Basic and acidic residues" evidence="1">
    <location>
        <begin position="149"/>
        <end position="160"/>
    </location>
</feature>
<keyword evidence="3" id="KW-1185">Reference proteome</keyword>
<reference evidence="2" key="1">
    <citation type="journal article" date="2020" name="Stud. Mycol.">
        <title>101 Dothideomycetes genomes: a test case for predicting lifestyles and emergence of pathogens.</title>
        <authorList>
            <person name="Haridas S."/>
            <person name="Albert R."/>
            <person name="Binder M."/>
            <person name="Bloem J."/>
            <person name="Labutti K."/>
            <person name="Salamov A."/>
            <person name="Andreopoulos B."/>
            <person name="Baker S."/>
            <person name="Barry K."/>
            <person name="Bills G."/>
            <person name="Bluhm B."/>
            <person name="Cannon C."/>
            <person name="Castanera R."/>
            <person name="Culley D."/>
            <person name="Daum C."/>
            <person name="Ezra D."/>
            <person name="Gonzalez J."/>
            <person name="Henrissat B."/>
            <person name="Kuo A."/>
            <person name="Liang C."/>
            <person name="Lipzen A."/>
            <person name="Lutzoni F."/>
            <person name="Magnuson J."/>
            <person name="Mondo S."/>
            <person name="Nolan M."/>
            <person name="Ohm R."/>
            <person name="Pangilinan J."/>
            <person name="Park H.-J."/>
            <person name="Ramirez L."/>
            <person name="Alfaro M."/>
            <person name="Sun H."/>
            <person name="Tritt A."/>
            <person name="Yoshinaga Y."/>
            <person name="Zwiers L.-H."/>
            <person name="Turgeon B."/>
            <person name="Goodwin S."/>
            <person name="Spatafora J."/>
            <person name="Crous P."/>
            <person name="Grigoriev I."/>
        </authorList>
    </citation>
    <scope>NUCLEOTIDE SEQUENCE</scope>
    <source>
        <strain evidence="2">CBS 690.94</strain>
    </source>
</reference>
<dbReference type="Proteomes" id="UP000799764">
    <property type="component" value="Unassembled WGS sequence"/>
</dbReference>
<dbReference type="OrthoDB" id="3735750at2759"/>
<feature type="compositionally biased region" description="Basic and acidic residues" evidence="1">
    <location>
        <begin position="74"/>
        <end position="88"/>
    </location>
</feature>
<accession>A0A9P4P8Z3</accession>
<sequence>MSWSYTVHQINRSFDQIAHWYQDFLRRSEAAFRALHERVLFLEQQQASQGPSDEQVERVLRKILAERFGDMGSLRVERPNPSKDEEFFVKPPANSASTPRAPMIDSEMLLVDPEAVPSKAYGQTFRMLEKGLSQYPQVDDAKPVVQDTTTKDEDAFDRPELPPNHGRAW</sequence>
<feature type="region of interest" description="Disordered" evidence="1">
    <location>
        <begin position="136"/>
        <end position="169"/>
    </location>
</feature>
<comment type="caution">
    <text evidence="2">The sequence shown here is derived from an EMBL/GenBank/DDBJ whole genome shotgun (WGS) entry which is preliminary data.</text>
</comment>
<name>A0A9P4P8Z3_9PLEO</name>
<evidence type="ECO:0000313" key="2">
    <source>
        <dbReference type="EMBL" id="KAF2440619.1"/>
    </source>
</evidence>
<evidence type="ECO:0000256" key="1">
    <source>
        <dbReference type="SAM" id="MobiDB-lite"/>
    </source>
</evidence>
<feature type="region of interest" description="Disordered" evidence="1">
    <location>
        <begin position="74"/>
        <end position="101"/>
    </location>
</feature>
<dbReference type="AlphaFoldDB" id="A0A9P4P8Z3"/>
<gene>
    <name evidence="2" type="ORF">P171DRAFT_104350</name>
</gene>
<organism evidence="2 3">
    <name type="scientific">Karstenula rhodostoma CBS 690.94</name>
    <dbReference type="NCBI Taxonomy" id="1392251"/>
    <lineage>
        <taxon>Eukaryota</taxon>
        <taxon>Fungi</taxon>
        <taxon>Dikarya</taxon>
        <taxon>Ascomycota</taxon>
        <taxon>Pezizomycotina</taxon>
        <taxon>Dothideomycetes</taxon>
        <taxon>Pleosporomycetidae</taxon>
        <taxon>Pleosporales</taxon>
        <taxon>Massarineae</taxon>
        <taxon>Didymosphaeriaceae</taxon>
        <taxon>Karstenula</taxon>
    </lineage>
</organism>
<evidence type="ECO:0000313" key="3">
    <source>
        <dbReference type="Proteomes" id="UP000799764"/>
    </source>
</evidence>
<proteinExistence type="predicted"/>
<protein>
    <submittedName>
        <fullName evidence="2">Uncharacterized protein</fullName>
    </submittedName>
</protein>
<dbReference type="EMBL" id="MU001507">
    <property type="protein sequence ID" value="KAF2440619.1"/>
    <property type="molecule type" value="Genomic_DNA"/>
</dbReference>